<dbReference type="PANTHER" id="PTHR19959:SF119">
    <property type="entry name" value="FUNGAL LIPASE-LIKE DOMAIN-CONTAINING PROTEIN"/>
    <property type="match status" value="1"/>
</dbReference>
<evidence type="ECO:0000259" key="2">
    <source>
        <dbReference type="Pfam" id="PF12770"/>
    </source>
</evidence>
<sequence>MRRRDELVGRLAEALRWIGNSGDPSLALTPGLDAMAAEIKRDLDESGTTGTGTGESGITDTEARHALGWLKWYQFQALPQGLRKQAVLEEALEQLTPAAITMGLWELPEPLLSALADRAAPRLLDLLEYASAGSDTTLLSYVVDHWVHLVNATPEGHPERPHRLAIVCGAFWMRFSRTGDPRDLDGALATGRRAVEIASERRHLVMALSNLGAALKGRYDRTRAEPDLHEAVTVARRAVEAAEGFPGQGPMLANLGAVLQARFGLKGDWEDLAEATTVARRALAATSADNPDRAAMLNNLSTALRSAFAHRRRTADLDEAVRVGRACVEAGAAHPDRARYLTTLGEACHSRFRQTRSAADLDEAVDALRRAVEATPAGQEQWASRLAELGSALRSRYDLTGARADLRQAMDVLRRAATATPPHVRRPTPLLLELSRTLNESFRATGAAAEGDEAVDAARQAVESVDDADRSARALMLTNLGTVLLSRHEKTNGAADLDEAIDSCRRAVTDAADDDLHRELSLIALATALWKRFELLATPEDLDAAVTARQLIVEVTAAGHAERCARLRALSTALIRRYEREEALDDLHRAIAAEREGLEAAQDGSGRTACAANLCSSLFIRFDRLGDREDLDEAVAFGRVAVAASDDPSDDALGTALRNLSQVLLRRSRLTRSLPDLDEAVGFARRAADTAALRNPDGSPNGIPGGRPGGIPSGSPEEAGGGAAAGGRAVRAAGEGQSVRIAVGGRPEHADCLDQLADCLGDRFQRTRSLADADELVEARRRTVEATAPDAAGRAGRLAALSFAYRLRYERAGRRADLDASVEAGRGAVDASLAEGSQRALYLASLSNALHFRFQRNREAADLDEALEFGRRALERATGDGEDRVQALSNLCHLLEARFDFVGDRRDLDEAVDTGRQALDAASADHGYRPATLLVTAAALRSRFIRGKAPADKEEALRLFTELVRCETAPPTVRIQGARFGALLIDNTDPALEAELLETGVLLLPELASHRMGRADQEYAIASVAEFADSAAGAVLADTTRPLPERAQRALSLLEAGRAVLLGQTLDARSDLAELRRVHPELAARFAGLRESLDRDIEPLHAGNAGPRRPDDRVDAAAQMTALLGRIRALDGFAGFALPPTADELRSDAGPGPVVTFVLHDWHSHALLLTADGVTALSLPALTPRAVIDNVNAFHVALREATDPDADRVAAQAALGDILKWLWDSAAGPVLEALGHDTTPAEGITLPRLWWAPSGRLGMLPLHAAGHHDDPVSPARRTVMDRVVSSYTPTIRALRHARRRRSAAGAADRSLVVAMPTTPGLPQGGPLRYVEAETEALARLLPDPLVLIEPDPDPDAASGADDGRPLPTRDLVLAELPGRGVVHFACHGDYDHRDPSASRLLLHDHEHSPLTVGSLAGIDLEDAQLTYLSACHTALNAAGRLLDESLHLAGAFQLAGFPGVVGSLWMVDDEVAVDIAEDFYSALRDPRDGTLDLGRAAHALHRAARRQRDLYPRTPSLWAAHLYTGA</sequence>
<feature type="compositionally biased region" description="Gly residues" evidence="1">
    <location>
        <begin position="703"/>
        <end position="712"/>
    </location>
</feature>
<feature type="region of interest" description="Disordered" evidence="1">
    <location>
        <begin position="692"/>
        <end position="730"/>
    </location>
</feature>
<dbReference type="InterPro" id="IPR024983">
    <property type="entry name" value="CHAT_dom"/>
</dbReference>
<dbReference type="RefSeq" id="WP_126393265.1">
    <property type="nucleotide sequence ID" value="NZ_CP034539.1"/>
</dbReference>
<dbReference type="Pfam" id="PF13374">
    <property type="entry name" value="TPR_10"/>
    <property type="match status" value="2"/>
</dbReference>
<dbReference type="Pfam" id="PF12770">
    <property type="entry name" value="CHAT"/>
    <property type="match status" value="1"/>
</dbReference>
<dbReference type="Proteomes" id="UP000280298">
    <property type="component" value="Chromosome"/>
</dbReference>
<dbReference type="SUPFAM" id="SSF48452">
    <property type="entry name" value="TPR-like"/>
    <property type="match status" value="1"/>
</dbReference>
<reference evidence="3 4" key="1">
    <citation type="journal article" date="2019" name="Int. J. Syst. Evol. Microbiol.">
        <title>Streptomyces cyaneochromogenes sp. nov., a blue pigment-producing actinomycete from manganese-contaminated soil.</title>
        <authorList>
            <person name="Tang X."/>
            <person name="Zhao J."/>
            <person name="Li K."/>
            <person name="Chen Z."/>
            <person name="Sun Y."/>
            <person name="Gao J."/>
        </authorList>
    </citation>
    <scope>NUCLEOTIDE SEQUENCE [LARGE SCALE GENOMIC DNA]</scope>
    <source>
        <strain evidence="3 4">MK-45</strain>
    </source>
</reference>
<feature type="domain" description="CHAT" evidence="2">
    <location>
        <begin position="1218"/>
        <end position="1525"/>
    </location>
</feature>
<dbReference type="InterPro" id="IPR011990">
    <property type="entry name" value="TPR-like_helical_dom_sf"/>
</dbReference>
<dbReference type="KEGG" id="scya:EJ357_21725"/>
<accession>A0A3S9M9G8</accession>
<dbReference type="OrthoDB" id="3206999at2"/>
<name>A0A3S9M9G8_9ACTN</name>
<evidence type="ECO:0000313" key="4">
    <source>
        <dbReference type="Proteomes" id="UP000280298"/>
    </source>
</evidence>
<organism evidence="3 4">
    <name type="scientific">Streptomyces cyaneochromogenes</name>
    <dbReference type="NCBI Taxonomy" id="2496836"/>
    <lineage>
        <taxon>Bacteria</taxon>
        <taxon>Bacillati</taxon>
        <taxon>Actinomycetota</taxon>
        <taxon>Actinomycetes</taxon>
        <taxon>Kitasatosporales</taxon>
        <taxon>Streptomycetaceae</taxon>
        <taxon>Streptomyces</taxon>
    </lineage>
</organism>
<dbReference type="PANTHER" id="PTHR19959">
    <property type="entry name" value="KINESIN LIGHT CHAIN"/>
    <property type="match status" value="1"/>
</dbReference>
<dbReference type="Gene3D" id="1.25.40.10">
    <property type="entry name" value="Tetratricopeptide repeat domain"/>
    <property type="match status" value="4"/>
</dbReference>
<evidence type="ECO:0000256" key="1">
    <source>
        <dbReference type="SAM" id="MobiDB-lite"/>
    </source>
</evidence>
<proteinExistence type="predicted"/>
<gene>
    <name evidence="3" type="ORF">EJ357_21725</name>
</gene>
<protein>
    <submittedName>
        <fullName evidence="3">CHAT domain-containing protein</fullName>
    </submittedName>
</protein>
<dbReference type="EMBL" id="CP034539">
    <property type="protein sequence ID" value="AZQ35794.1"/>
    <property type="molecule type" value="Genomic_DNA"/>
</dbReference>
<keyword evidence="4" id="KW-1185">Reference proteome</keyword>
<evidence type="ECO:0000313" key="3">
    <source>
        <dbReference type="EMBL" id="AZQ35794.1"/>
    </source>
</evidence>